<organism evidence="1 2">
    <name type="scientific">Glaciibacter psychrotolerans</name>
    <dbReference type="NCBI Taxonomy" id="670054"/>
    <lineage>
        <taxon>Bacteria</taxon>
        <taxon>Bacillati</taxon>
        <taxon>Actinomycetota</taxon>
        <taxon>Actinomycetes</taxon>
        <taxon>Micrococcales</taxon>
        <taxon>Microbacteriaceae</taxon>
        <taxon>Glaciibacter</taxon>
    </lineage>
</organism>
<dbReference type="GO" id="GO:0016740">
    <property type="term" value="F:transferase activity"/>
    <property type="evidence" value="ECO:0007669"/>
    <property type="project" value="UniProtKB-KW"/>
</dbReference>
<keyword evidence="1" id="KW-0808">Transferase</keyword>
<dbReference type="Gene3D" id="3.40.50.2000">
    <property type="entry name" value="Glycogen Phosphorylase B"/>
    <property type="match status" value="2"/>
</dbReference>
<comment type="caution">
    <text evidence="1">The sequence shown here is derived from an EMBL/GenBank/DDBJ whole genome shotgun (WGS) entry which is preliminary data.</text>
</comment>
<dbReference type="SUPFAM" id="SSF53756">
    <property type="entry name" value="UDP-Glycosyltransferase/glycogen phosphorylase"/>
    <property type="match status" value="1"/>
</dbReference>
<accession>A0A7Z0EGQ3</accession>
<name>A0A7Z0EGQ3_9MICO</name>
<evidence type="ECO:0000313" key="2">
    <source>
        <dbReference type="Proteomes" id="UP000537260"/>
    </source>
</evidence>
<protein>
    <submittedName>
        <fullName evidence="1">Glycosyltransferase involved in cell wall biosynthesis</fullName>
    </submittedName>
</protein>
<dbReference type="AlphaFoldDB" id="A0A7Z0EGQ3"/>
<dbReference type="Proteomes" id="UP000537260">
    <property type="component" value="Unassembled WGS sequence"/>
</dbReference>
<dbReference type="Pfam" id="PF13692">
    <property type="entry name" value="Glyco_trans_1_4"/>
    <property type="match status" value="1"/>
</dbReference>
<reference evidence="1 2" key="1">
    <citation type="submission" date="2020-07" db="EMBL/GenBank/DDBJ databases">
        <title>Sequencing the genomes of 1000 actinobacteria strains.</title>
        <authorList>
            <person name="Klenk H.-P."/>
        </authorList>
    </citation>
    <scope>NUCLEOTIDE SEQUENCE [LARGE SCALE GENOMIC DNA]</scope>
    <source>
        <strain evidence="1 2">LI1</strain>
    </source>
</reference>
<evidence type="ECO:0000313" key="1">
    <source>
        <dbReference type="EMBL" id="NYJ20597.1"/>
    </source>
</evidence>
<keyword evidence="2" id="KW-1185">Reference proteome</keyword>
<sequence>MLTGNAYEILVGSLIGSESDIATGVGEDFYADGRRATHWAQESDLFDQKRTGVNHVNEPRLVLDHTALAAIRRLDVTNHDEADLSAVLLKDCVLVSLLRVDQMRDGHIQLVATLLQSFRPEAEKAAHEAAMKPLERVLLTALLAGDIEGAAELQALAVAPFELAVEGFDSFGAGILLSGRATIGKKMSTGDKLELVRRSGNSPTVRSLRVGVWHAPASEELRWRAVMPVSEEFLEEAWSVSARIVHSSGTVVESRVCRGSKLEGPPTFVVRGSGAVVFPYGTPHLIFVTYLKASPAEGLDTLPEADGTELATVEQGVAASRILEFPHWNQNPFLNNLYLASQAHGAKILRVSRFKDMLSQVATLRSLDVFHMHWTRPICQGAESEAEAAERPAQFEESVVEAKSAGVVVVWTVHNALPHDAAYADLEIELRRVLSHSADLIHIFAPGTREVVAGLYAIPAEKTIHIAHPGYQGMYGAQVPRLEARTEFGISDQESAGLFFGQMKPYKGLTNLFRAVDLVDVQQKEIVLMLAGYAREEDREDLDVQPPTSVRLIRDHNFIDDDSVGDWFSAADIAVFPYGRTRNSGNVHLAATYGISCVIPDEPHLVDQFSYQPWVHFFDRTDPAKSVAQVLADCDDSAGEESRSAFDFARSFTPFMMSTEFAA</sequence>
<proteinExistence type="predicted"/>
<gene>
    <name evidence="1" type="ORF">HNR05_002388</name>
</gene>
<dbReference type="EMBL" id="JACCFM010000001">
    <property type="protein sequence ID" value="NYJ20597.1"/>
    <property type="molecule type" value="Genomic_DNA"/>
</dbReference>